<keyword evidence="4 6" id="KW-0378">Hydrolase</keyword>
<dbReference type="PROSITE" id="PS00719">
    <property type="entry name" value="GLYCOSYL_HYDROL_F2_1"/>
    <property type="match status" value="1"/>
</dbReference>
<dbReference type="Proteomes" id="UP001205609">
    <property type="component" value="Unassembled WGS sequence"/>
</dbReference>
<dbReference type="InterPro" id="IPR023232">
    <property type="entry name" value="Glyco_hydro_2_AS"/>
</dbReference>
<keyword evidence="5 6" id="KW-0326">Glycosidase</keyword>
<name>A0ABT2F2D8_9STAP</name>
<dbReference type="InterPro" id="IPR013783">
    <property type="entry name" value="Ig-like_fold"/>
</dbReference>
<dbReference type="InterPro" id="IPR036156">
    <property type="entry name" value="Beta-gal/glucu_dom_sf"/>
</dbReference>
<evidence type="ECO:0000256" key="1">
    <source>
        <dbReference type="ARBA" id="ARBA00007401"/>
    </source>
</evidence>
<proteinExistence type="inferred from homology"/>
<dbReference type="InterPro" id="IPR017853">
    <property type="entry name" value="GH"/>
</dbReference>
<dbReference type="SUPFAM" id="SSF51445">
    <property type="entry name" value="(Trans)glycosidases"/>
    <property type="match status" value="1"/>
</dbReference>
<dbReference type="InterPro" id="IPR006103">
    <property type="entry name" value="Glyco_hydro_2_cat"/>
</dbReference>
<evidence type="ECO:0000259" key="7">
    <source>
        <dbReference type="Pfam" id="PF00703"/>
    </source>
</evidence>
<evidence type="ECO:0000256" key="4">
    <source>
        <dbReference type="ARBA" id="ARBA00022801"/>
    </source>
</evidence>
<dbReference type="InterPro" id="IPR008979">
    <property type="entry name" value="Galactose-bd-like_sf"/>
</dbReference>
<evidence type="ECO:0000313" key="10">
    <source>
        <dbReference type="EMBL" id="MCS4486560.1"/>
    </source>
</evidence>
<dbReference type="NCBIfam" id="NF007538">
    <property type="entry name" value="PRK10150.1"/>
    <property type="match status" value="1"/>
</dbReference>
<dbReference type="GO" id="GO:0004566">
    <property type="term" value="F:beta-glucuronidase activity"/>
    <property type="evidence" value="ECO:0007669"/>
    <property type="project" value="UniProtKB-EC"/>
</dbReference>
<evidence type="ECO:0000256" key="3">
    <source>
        <dbReference type="ARBA" id="ARBA00016205"/>
    </source>
</evidence>
<gene>
    <name evidence="10" type="primary">uidA</name>
    <name evidence="10" type="ORF">NXS11_06555</name>
</gene>
<accession>A0ABT2F2D8</accession>
<dbReference type="InterPro" id="IPR006104">
    <property type="entry name" value="Glyco_hydro_2_N"/>
</dbReference>
<dbReference type="SUPFAM" id="SSF49303">
    <property type="entry name" value="beta-Galactosidase/glucuronidase domain"/>
    <property type="match status" value="1"/>
</dbReference>
<evidence type="ECO:0000256" key="2">
    <source>
        <dbReference type="ARBA" id="ARBA00012761"/>
    </source>
</evidence>
<dbReference type="RefSeq" id="WP_259199941.1">
    <property type="nucleotide sequence ID" value="NZ_JANUXY010000005.1"/>
</dbReference>
<feature type="domain" description="Glycosyl hydrolases family 2 sugar binding" evidence="9">
    <location>
        <begin position="14"/>
        <end position="178"/>
    </location>
</feature>
<organism evidence="10 11">
    <name type="scientific">Staphylococcus americanisciuri</name>
    <dbReference type="NCBI Taxonomy" id="2973940"/>
    <lineage>
        <taxon>Bacteria</taxon>
        <taxon>Bacillati</taxon>
        <taxon>Bacillota</taxon>
        <taxon>Bacilli</taxon>
        <taxon>Bacillales</taxon>
        <taxon>Staphylococcaceae</taxon>
        <taxon>Staphylococcus</taxon>
    </lineage>
</organism>
<dbReference type="PROSITE" id="PS00608">
    <property type="entry name" value="GLYCOSYL_HYDROL_F2_2"/>
    <property type="match status" value="1"/>
</dbReference>
<protein>
    <recommendedName>
        <fullName evidence="3">Beta-glucuronidase</fullName>
        <ecNumber evidence="2">3.2.1.31</ecNumber>
    </recommendedName>
</protein>
<dbReference type="InterPro" id="IPR006102">
    <property type="entry name" value="Ig-like_GH2"/>
</dbReference>
<dbReference type="Gene3D" id="2.60.40.10">
    <property type="entry name" value="Immunoglobulins"/>
    <property type="match status" value="1"/>
</dbReference>
<evidence type="ECO:0000259" key="9">
    <source>
        <dbReference type="Pfam" id="PF02837"/>
    </source>
</evidence>
<dbReference type="EMBL" id="JANUXY010000005">
    <property type="protein sequence ID" value="MCS4486560.1"/>
    <property type="molecule type" value="Genomic_DNA"/>
</dbReference>
<comment type="similarity">
    <text evidence="1 6">Belongs to the glycosyl hydrolase 2 family.</text>
</comment>
<dbReference type="PANTHER" id="PTHR10066">
    <property type="entry name" value="BETA-GLUCURONIDASE"/>
    <property type="match status" value="1"/>
</dbReference>
<dbReference type="Pfam" id="PF02836">
    <property type="entry name" value="Glyco_hydro_2_C"/>
    <property type="match status" value="1"/>
</dbReference>
<evidence type="ECO:0000259" key="8">
    <source>
        <dbReference type="Pfam" id="PF02836"/>
    </source>
</evidence>
<dbReference type="SUPFAM" id="SSF49785">
    <property type="entry name" value="Galactose-binding domain-like"/>
    <property type="match status" value="1"/>
</dbReference>
<dbReference type="InterPro" id="IPR006101">
    <property type="entry name" value="Glyco_hydro_2"/>
</dbReference>
<feature type="domain" description="Glycoside hydrolase family 2 immunoglobulin-like beta-sandwich" evidence="7">
    <location>
        <begin position="183"/>
        <end position="276"/>
    </location>
</feature>
<dbReference type="PANTHER" id="PTHR10066:SF67">
    <property type="entry name" value="BETA-GLUCURONIDASE"/>
    <property type="match status" value="1"/>
</dbReference>
<reference evidence="10 11" key="1">
    <citation type="journal article" date="2023" name="Int. J. Syst. Evol. Microbiol.">
        <title>Streptococcus sciuri sp. nov., Staphylococcus marylandisciuri sp. nov. and Staphylococcus americanisciuri sp. nov., isolated from faeces of eastern grey squirrel (Sciurus carolinensis).</title>
        <authorList>
            <person name="Volokhov D.V."/>
            <person name="Zagorodnyaya T.A."/>
            <person name="Furtak V.A."/>
            <person name="Nattanmai G."/>
            <person name="Randall L."/>
            <person name="Jose S."/>
            <person name="Gao Y."/>
            <person name="Eisenberg T."/>
            <person name="Delmonte P."/>
            <person name="Blom J."/>
            <person name="Mitchell K.K."/>
        </authorList>
    </citation>
    <scope>NUCLEOTIDE SEQUENCE [LARGE SCALE GENOMIC DNA]</scope>
    <source>
        <strain evidence="10 11">GRT3</strain>
    </source>
</reference>
<keyword evidence="11" id="KW-1185">Reference proteome</keyword>
<sequence length="604" mass="69162">MLYPINTESRQVIDLSGIWKFKLAQRDDVVDPKLPLETEQVMAVPGSFNDQGVTQEIRQHVGDVWYERTFVIPRHIKDERIVLRFGSATHHATVYVDGTEVVAHTGGFLPFEVEMTDLCVGTHRLTVRVNNILTYETLPVGNFEEVERNGKTVLKNTPNFDFFNYAGLHRPVKIYTTPESFTQDIRVVPKVHADGTSDVHYEVDVVDQAQQIDRIVVSLLDDEGQIVAQAEEQSGEIHIDKPHLWQPMNAYLYQLKVELYHHETLVDVYTERFGIRSVEVKDGQFLINGEPFYFKGFGKHEDTYYNGRGLNQVSNVLDINLMKWIGANSFRTSHYPYSEEMMRLADEQGIVVIDETTAVGLHLNFMATLGGVSDNDTWKGLKTHQAHRDVIEGLIQRDKNHACVVMWSIANEPESNAPGAKEYFAPLVQLAKDLDPQHRPVTIVTILTAQPDSCEVQDLIDVICLNRYYGWYTQTGDLEAAKAALAKELDTWTKRQPGKPIMFTEYGADTVAGFHAIDNQLFTEEYQLAYYQANHEVVDQYPNFVGEQTWNFADFETSNGIFRAQGNKKGIFTRDRKPKMIAHYFKERWHAIPDFNYKTQNNNK</sequence>
<comment type="caution">
    <text evidence="10">The sequence shown here is derived from an EMBL/GenBank/DDBJ whole genome shotgun (WGS) entry which is preliminary data.</text>
</comment>
<dbReference type="InterPro" id="IPR023230">
    <property type="entry name" value="Glyco_hydro_2_CS"/>
</dbReference>
<feature type="domain" description="Glycoside hydrolase family 2 catalytic" evidence="8">
    <location>
        <begin position="278"/>
        <end position="592"/>
    </location>
</feature>
<evidence type="ECO:0000313" key="11">
    <source>
        <dbReference type="Proteomes" id="UP001205609"/>
    </source>
</evidence>
<dbReference type="EC" id="3.2.1.31" evidence="2"/>
<dbReference type="Pfam" id="PF02837">
    <property type="entry name" value="Glyco_hydro_2_N"/>
    <property type="match status" value="1"/>
</dbReference>
<dbReference type="Gene3D" id="2.60.120.260">
    <property type="entry name" value="Galactose-binding domain-like"/>
    <property type="match status" value="1"/>
</dbReference>
<evidence type="ECO:0000256" key="6">
    <source>
        <dbReference type="RuleBase" id="RU361154"/>
    </source>
</evidence>
<dbReference type="Pfam" id="PF00703">
    <property type="entry name" value="Glyco_hydro_2"/>
    <property type="match status" value="1"/>
</dbReference>
<dbReference type="PRINTS" id="PR00132">
    <property type="entry name" value="GLHYDRLASE2"/>
</dbReference>
<dbReference type="Gene3D" id="3.20.20.80">
    <property type="entry name" value="Glycosidases"/>
    <property type="match status" value="1"/>
</dbReference>
<evidence type="ECO:0000256" key="5">
    <source>
        <dbReference type="ARBA" id="ARBA00023295"/>
    </source>
</evidence>